<dbReference type="RefSeq" id="XP_019845887.1">
    <property type="nucleotide sequence ID" value="XM_019990328.3"/>
</dbReference>
<dbReference type="OMA" id="HAMSFHF"/>
<evidence type="ECO:0000256" key="4">
    <source>
        <dbReference type="RuleBase" id="RU367022"/>
    </source>
</evidence>
<feature type="transmembrane region" description="Helical" evidence="4">
    <location>
        <begin position="131"/>
        <end position="150"/>
    </location>
</feature>
<comment type="subcellular location">
    <subcellularLocation>
        <location evidence="4">Membrane</location>
        <topology evidence="4">Multi-pass membrane protein</topology>
    </subcellularLocation>
</comment>
<name>A0A6J0RLH9_BACDO</name>
<dbReference type="PANTHER" id="PTHR12483">
    <property type="entry name" value="SOLUTE CARRIER FAMILY 31 COPPER TRANSPORTERS"/>
    <property type="match status" value="1"/>
</dbReference>
<accession>A0A6J0RLH9</accession>
<evidence type="ECO:0000256" key="3">
    <source>
        <dbReference type="ARBA" id="ARBA00023136"/>
    </source>
</evidence>
<dbReference type="GO" id="GO:0005375">
    <property type="term" value="F:copper ion transmembrane transporter activity"/>
    <property type="evidence" value="ECO:0007669"/>
    <property type="project" value="UniProtKB-UniRule"/>
</dbReference>
<dbReference type="InParanoid" id="A0A6J0RLH9"/>
<reference evidence="6" key="1">
    <citation type="submission" date="2025-08" db="UniProtKB">
        <authorList>
            <consortium name="RefSeq"/>
        </authorList>
    </citation>
    <scope>IDENTIFICATION</scope>
    <source>
        <tissue evidence="6">Adult</tissue>
    </source>
</reference>
<dbReference type="PANTHER" id="PTHR12483:SF115">
    <property type="entry name" value="COPPER TRANSPORT PROTEIN"/>
    <property type="match status" value="1"/>
</dbReference>
<dbReference type="GeneID" id="105226507"/>
<sequence>MSEGHHGHGGDKMEISCPHMMLFHGGHCEQILWKAWSATTILEFSLSAIAIFLLAFLYEGVKFLRQFLLRRELEKISKNKEKTDVVCSTIAGLKNKQLFKQIAAPQHLIQTLLFLFQVTLSMLLMLIFMSFNYWLCLSILLGLTVGYFLFGWIKDDAYDSDCCN</sequence>
<evidence type="ECO:0000256" key="2">
    <source>
        <dbReference type="ARBA" id="ARBA00022989"/>
    </source>
</evidence>
<keyword evidence="4" id="KW-0813">Transport</keyword>
<dbReference type="InterPro" id="IPR007274">
    <property type="entry name" value="Cop_transporter"/>
</dbReference>
<keyword evidence="4" id="KW-0186">Copper</keyword>
<evidence type="ECO:0000313" key="6">
    <source>
        <dbReference type="RefSeq" id="XP_019845887.1"/>
    </source>
</evidence>
<feature type="transmembrane region" description="Helical" evidence="4">
    <location>
        <begin position="108"/>
        <end position="125"/>
    </location>
</feature>
<keyword evidence="2 4" id="KW-1133">Transmembrane helix</keyword>
<dbReference type="KEGG" id="bdr:105226507"/>
<organism evidence="5 6">
    <name type="scientific">Bactrocera dorsalis</name>
    <name type="common">Oriental fruit fly</name>
    <name type="synonym">Dacus dorsalis</name>
    <dbReference type="NCBI Taxonomy" id="27457"/>
    <lineage>
        <taxon>Eukaryota</taxon>
        <taxon>Metazoa</taxon>
        <taxon>Ecdysozoa</taxon>
        <taxon>Arthropoda</taxon>
        <taxon>Hexapoda</taxon>
        <taxon>Insecta</taxon>
        <taxon>Pterygota</taxon>
        <taxon>Neoptera</taxon>
        <taxon>Endopterygota</taxon>
        <taxon>Diptera</taxon>
        <taxon>Brachycera</taxon>
        <taxon>Muscomorpha</taxon>
        <taxon>Tephritoidea</taxon>
        <taxon>Tephritidae</taxon>
        <taxon>Bactrocera</taxon>
        <taxon>Bactrocera</taxon>
    </lineage>
</organism>
<dbReference type="OrthoDB" id="161814at2759"/>
<gene>
    <name evidence="6" type="primary">LOC105226507</name>
</gene>
<dbReference type="Proteomes" id="UP001652620">
    <property type="component" value="Chromosome 5"/>
</dbReference>
<keyword evidence="3 4" id="KW-0472">Membrane</keyword>
<keyword evidence="1 4" id="KW-0812">Transmembrane</keyword>
<dbReference type="GO" id="GO:0016020">
    <property type="term" value="C:membrane"/>
    <property type="evidence" value="ECO:0007669"/>
    <property type="project" value="UniProtKB-SubCell"/>
</dbReference>
<keyword evidence="4" id="KW-0187">Copper transport</keyword>
<evidence type="ECO:0000313" key="5">
    <source>
        <dbReference type="Proteomes" id="UP001652620"/>
    </source>
</evidence>
<feature type="transmembrane region" description="Helical" evidence="4">
    <location>
        <begin position="41"/>
        <end position="61"/>
    </location>
</feature>
<keyword evidence="5" id="KW-1185">Reference proteome</keyword>
<dbReference type="AlphaFoldDB" id="A0A6J0RLH9"/>
<protein>
    <recommendedName>
        <fullName evidence="4">Copper transport protein</fullName>
    </recommendedName>
</protein>
<proteinExistence type="inferred from homology"/>
<keyword evidence="4" id="KW-0406">Ion transport</keyword>
<dbReference type="Pfam" id="PF04145">
    <property type="entry name" value="Ctr"/>
    <property type="match status" value="1"/>
</dbReference>
<comment type="similarity">
    <text evidence="4">Belongs to the copper transporter (Ctr) (TC 1.A.56) family. SLC31A subfamily.</text>
</comment>
<evidence type="ECO:0000256" key="1">
    <source>
        <dbReference type="ARBA" id="ARBA00022692"/>
    </source>
</evidence>